<evidence type="ECO:0000259" key="16">
    <source>
        <dbReference type="Pfam" id="PF00485"/>
    </source>
</evidence>
<keyword evidence="11 14" id="KW-0067">ATP-binding</keyword>
<dbReference type="PIRSF" id="PIRSF000545">
    <property type="entry name" value="Pantothenate_kin"/>
    <property type="match status" value="1"/>
</dbReference>
<evidence type="ECO:0000256" key="1">
    <source>
        <dbReference type="ARBA" id="ARBA00001206"/>
    </source>
</evidence>
<evidence type="ECO:0000256" key="10">
    <source>
        <dbReference type="ARBA" id="ARBA00022777"/>
    </source>
</evidence>
<organism evidence="17">
    <name type="scientific">uncultured Propionibacteriaceae bacterium</name>
    <dbReference type="NCBI Taxonomy" id="257457"/>
    <lineage>
        <taxon>Bacteria</taxon>
        <taxon>Bacillati</taxon>
        <taxon>Actinomycetota</taxon>
        <taxon>Actinomycetes</taxon>
        <taxon>Propionibacteriales</taxon>
        <taxon>Propionibacteriaceae</taxon>
        <taxon>environmental samples</taxon>
    </lineage>
</organism>
<evidence type="ECO:0000256" key="14">
    <source>
        <dbReference type="HAMAP-Rule" id="MF_00215"/>
    </source>
</evidence>
<evidence type="ECO:0000256" key="5">
    <source>
        <dbReference type="ARBA" id="ARBA00012102"/>
    </source>
</evidence>
<evidence type="ECO:0000256" key="4">
    <source>
        <dbReference type="ARBA" id="ARBA00006087"/>
    </source>
</evidence>
<protein>
    <recommendedName>
        <fullName evidence="6 14">Pantothenate kinase</fullName>
        <ecNumber evidence="5 14">2.7.1.33</ecNumber>
    </recommendedName>
    <alternativeName>
        <fullName evidence="13 14">Pantothenic acid kinase</fullName>
    </alternativeName>
</protein>
<dbReference type="PANTHER" id="PTHR10285">
    <property type="entry name" value="URIDINE KINASE"/>
    <property type="match status" value="1"/>
</dbReference>
<dbReference type="EMBL" id="CADCUO010000221">
    <property type="protein sequence ID" value="CAA9415754.1"/>
    <property type="molecule type" value="Genomic_DNA"/>
</dbReference>
<dbReference type="NCBIfam" id="TIGR00554">
    <property type="entry name" value="panK_bact"/>
    <property type="match status" value="1"/>
</dbReference>
<keyword evidence="8 14" id="KW-0808">Transferase</keyword>
<dbReference type="SUPFAM" id="SSF52540">
    <property type="entry name" value="P-loop containing nucleoside triphosphate hydrolases"/>
    <property type="match status" value="1"/>
</dbReference>
<dbReference type="Pfam" id="PF00485">
    <property type="entry name" value="PRK"/>
    <property type="match status" value="1"/>
</dbReference>
<sequence length="332" mass="37422">MQSADTCPRIAGQNACMLHDAQALGPYVQRSRDDWAELAHSTPMTLDAATLEKVRGLSDPTSLVDVAEVYLPLTGLLSKYVLHTGALHRSTNEFLGLSVDRTPFVIGIAGSVAVGKSTTARLLRELLAGWPEHPRVELITTDGFLLPNAELERRGLLHRKGFPESYDRRALLRFVMDVKSGKDEVSAPVYSHLIYDIVPEERVVVKRPDILIMEGLNVLQPARVRPNGTTGLAVSDFFDFSVYVDADTDDIRSWYVSRFLSLRDTAFRDPRSYFARYADLNEAQAIRQAQHLWDTINGPNLDRNIRTTRERATAILRKASDHRVEWVRIRKV</sequence>
<feature type="binding site" evidence="14">
    <location>
        <begin position="110"/>
        <end position="117"/>
    </location>
    <ligand>
        <name>ATP</name>
        <dbReference type="ChEBI" id="CHEBI:30616"/>
    </ligand>
</feature>
<keyword evidence="9 14" id="KW-0547">Nucleotide-binding</keyword>
<evidence type="ECO:0000256" key="9">
    <source>
        <dbReference type="ARBA" id="ARBA00022741"/>
    </source>
</evidence>
<evidence type="ECO:0000256" key="15">
    <source>
        <dbReference type="RuleBase" id="RU003530"/>
    </source>
</evidence>
<dbReference type="InterPro" id="IPR027417">
    <property type="entry name" value="P-loop_NTPase"/>
</dbReference>
<dbReference type="CDD" id="cd02025">
    <property type="entry name" value="PanK"/>
    <property type="match status" value="1"/>
</dbReference>
<reference evidence="17" key="1">
    <citation type="submission" date="2020-02" db="EMBL/GenBank/DDBJ databases">
        <authorList>
            <person name="Meier V. D."/>
        </authorList>
    </citation>
    <scope>NUCLEOTIDE SEQUENCE</scope>
    <source>
        <strain evidence="17">AVDCRST_MAG75</strain>
    </source>
</reference>
<accession>A0A6J4PGW8</accession>
<dbReference type="AlphaFoldDB" id="A0A6J4PGW8"/>
<dbReference type="Gene3D" id="3.40.50.300">
    <property type="entry name" value="P-loop containing nucleotide triphosphate hydrolases"/>
    <property type="match status" value="1"/>
</dbReference>
<dbReference type="GO" id="GO:0005524">
    <property type="term" value="F:ATP binding"/>
    <property type="evidence" value="ECO:0007669"/>
    <property type="project" value="UniProtKB-UniRule"/>
</dbReference>
<dbReference type="GO" id="GO:0015937">
    <property type="term" value="P:coenzyme A biosynthetic process"/>
    <property type="evidence" value="ECO:0007669"/>
    <property type="project" value="UniProtKB-UniRule"/>
</dbReference>
<evidence type="ECO:0000256" key="8">
    <source>
        <dbReference type="ARBA" id="ARBA00022679"/>
    </source>
</evidence>
<evidence type="ECO:0000256" key="3">
    <source>
        <dbReference type="ARBA" id="ARBA00005225"/>
    </source>
</evidence>
<name>A0A6J4PGW8_9ACTN</name>
<dbReference type="GO" id="GO:0004594">
    <property type="term" value="F:pantothenate kinase activity"/>
    <property type="evidence" value="ECO:0007669"/>
    <property type="project" value="UniProtKB-UniRule"/>
</dbReference>
<dbReference type="UniPathway" id="UPA00241">
    <property type="reaction ID" value="UER00352"/>
</dbReference>
<comment type="subcellular location">
    <subcellularLocation>
        <location evidence="2 14 15">Cytoplasm</location>
    </subcellularLocation>
</comment>
<dbReference type="EC" id="2.7.1.33" evidence="5 14"/>
<dbReference type="InterPro" id="IPR006083">
    <property type="entry name" value="PRK/URK"/>
</dbReference>
<evidence type="ECO:0000256" key="12">
    <source>
        <dbReference type="ARBA" id="ARBA00022993"/>
    </source>
</evidence>
<evidence type="ECO:0000256" key="13">
    <source>
        <dbReference type="ARBA" id="ARBA00032866"/>
    </source>
</evidence>
<comment type="catalytic activity">
    <reaction evidence="1 14 15">
        <text>(R)-pantothenate + ATP = (R)-4'-phosphopantothenate + ADP + H(+)</text>
        <dbReference type="Rhea" id="RHEA:16373"/>
        <dbReference type="ChEBI" id="CHEBI:10986"/>
        <dbReference type="ChEBI" id="CHEBI:15378"/>
        <dbReference type="ChEBI" id="CHEBI:29032"/>
        <dbReference type="ChEBI" id="CHEBI:30616"/>
        <dbReference type="ChEBI" id="CHEBI:456216"/>
        <dbReference type="EC" id="2.7.1.33"/>
    </reaction>
</comment>
<feature type="domain" description="Phosphoribulokinase/uridine kinase" evidence="16">
    <location>
        <begin position="105"/>
        <end position="256"/>
    </location>
</feature>
<keyword evidence="10 14" id="KW-0418">Kinase</keyword>
<dbReference type="GO" id="GO:0005737">
    <property type="term" value="C:cytoplasm"/>
    <property type="evidence" value="ECO:0007669"/>
    <property type="project" value="UniProtKB-SubCell"/>
</dbReference>
<evidence type="ECO:0000256" key="11">
    <source>
        <dbReference type="ARBA" id="ARBA00022840"/>
    </source>
</evidence>
<gene>
    <name evidence="14" type="primary">coaA</name>
    <name evidence="17" type="ORF">AVDCRST_MAG75-3091</name>
</gene>
<evidence type="ECO:0000256" key="2">
    <source>
        <dbReference type="ARBA" id="ARBA00004496"/>
    </source>
</evidence>
<keyword evidence="7 14" id="KW-0963">Cytoplasm</keyword>
<evidence type="ECO:0000256" key="6">
    <source>
        <dbReference type="ARBA" id="ARBA00015080"/>
    </source>
</evidence>
<evidence type="ECO:0000256" key="7">
    <source>
        <dbReference type="ARBA" id="ARBA00022490"/>
    </source>
</evidence>
<evidence type="ECO:0000313" key="17">
    <source>
        <dbReference type="EMBL" id="CAA9415754.1"/>
    </source>
</evidence>
<comment type="similarity">
    <text evidence="4 14 15">Belongs to the prokaryotic pantothenate kinase family.</text>
</comment>
<keyword evidence="12 14" id="KW-0173">Coenzyme A biosynthesis</keyword>
<dbReference type="HAMAP" id="MF_00215">
    <property type="entry name" value="Pantothen_kinase_1"/>
    <property type="match status" value="1"/>
</dbReference>
<proteinExistence type="inferred from homology"/>
<dbReference type="InterPro" id="IPR004566">
    <property type="entry name" value="PanK"/>
</dbReference>
<comment type="pathway">
    <text evidence="3 14 15">Cofactor biosynthesis; coenzyme A biosynthesis; CoA from (R)-pantothenate: step 1/5.</text>
</comment>